<sequence>MSENTNLQSTLRPGEVVEGKYRIIALLAEGGMGAVYHAVQEPLGRDVALKILKNPQDSDEQRQLQYKRFFREAALCSRLNHPNTVMIFDYGNLTSIDGFFLVMEFLKGQPLRDLLNERGRLSVSLALHVAIQIASSLADAHKAGVVHRDLKPPNIMLVERGDDKHFVKVVDFGLVKDLNQGDDELTAENTLIGSPMYMAPERFLYHNADSAVVDVYSLGIMLYEMLVGRPPFVRDSDSTVHRIMMAHIQEDPPPMRAFDPKLQLPPGLESIVMKCLAKQPGERFESMDALIKALKGCLQAGASESSAFYAALAEDSGEHLRKSANYDSTPVNDHGTENTAIVTPSGMAASQQNQAPSLITSVPSIEVPKPATQPETQTLTEPAKSGSKAPLIAIGIAALVLVGLLAAFIFKTPAPANVSVDSDPQGASVLVNGALTGTTPTQIQVPVGEEVNLQLSAGDHETLEHRFVANQDTNLSLKLTPIIAEKTPEEPPLEIAPEVVPVEPEVVEPPKEKVAEKPKTKVKKDVQKTQKSKTPKEEPKKDDINMNR</sequence>
<dbReference type="SMART" id="SM00220">
    <property type="entry name" value="S_TKc"/>
    <property type="match status" value="1"/>
</dbReference>
<dbReference type="Pfam" id="PF08308">
    <property type="entry name" value="PEGA"/>
    <property type="match status" value="1"/>
</dbReference>
<evidence type="ECO:0000256" key="5">
    <source>
        <dbReference type="SAM" id="MobiDB-lite"/>
    </source>
</evidence>
<dbReference type="SUPFAM" id="SSF56112">
    <property type="entry name" value="Protein kinase-like (PK-like)"/>
    <property type="match status" value="1"/>
</dbReference>
<dbReference type="GO" id="GO:0004674">
    <property type="term" value="F:protein serine/threonine kinase activity"/>
    <property type="evidence" value="ECO:0007669"/>
    <property type="project" value="TreeGrafter"/>
</dbReference>
<keyword evidence="3 8" id="KW-0418">Kinase</keyword>
<keyword evidence="6" id="KW-0812">Transmembrane</keyword>
<keyword evidence="2" id="KW-0547">Nucleotide-binding</keyword>
<dbReference type="RefSeq" id="WP_146958609.1">
    <property type="nucleotide sequence ID" value="NZ_CP042467.1"/>
</dbReference>
<feature type="compositionally biased region" description="Basic and acidic residues" evidence="5">
    <location>
        <begin position="508"/>
        <end position="548"/>
    </location>
</feature>
<evidence type="ECO:0000313" key="8">
    <source>
        <dbReference type="EMBL" id="QED26924.1"/>
    </source>
</evidence>
<dbReference type="Pfam" id="PF00069">
    <property type="entry name" value="Pkinase"/>
    <property type="match status" value="1"/>
</dbReference>
<evidence type="ECO:0000256" key="3">
    <source>
        <dbReference type="ARBA" id="ARBA00022777"/>
    </source>
</evidence>
<evidence type="ECO:0000256" key="4">
    <source>
        <dbReference type="ARBA" id="ARBA00022840"/>
    </source>
</evidence>
<evidence type="ECO:0000313" key="9">
    <source>
        <dbReference type="Proteomes" id="UP000321595"/>
    </source>
</evidence>
<dbReference type="Gene3D" id="3.30.200.20">
    <property type="entry name" value="Phosphorylase Kinase, domain 1"/>
    <property type="match status" value="1"/>
</dbReference>
<dbReference type="OrthoDB" id="5481250at2"/>
<dbReference type="Proteomes" id="UP000321595">
    <property type="component" value="Chromosome"/>
</dbReference>
<feature type="domain" description="Protein kinase" evidence="7">
    <location>
        <begin position="21"/>
        <end position="309"/>
    </location>
</feature>
<evidence type="ECO:0000256" key="1">
    <source>
        <dbReference type="ARBA" id="ARBA00022679"/>
    </source>
</evidence>
<dbReference type="EMBL" id="CP042467">
    <property type="protein sequence ID" value="QED26924.1"/>
    <property type="molecule type" value="Genomic_DNA"/>
</dbReference>
<feature type="transmembrane region" description="Helical" evidence="6">
    <location>
        <begin position="389"/>
        <end position="410"/>
    </location>
</feature>
<dbReference type="PROSITE" id="PS00108">
    <property type="entry name" value="PROTEIN_KINASE_ST"/>
    <property type="match status" value="1"/>
</dbReference>
<dbReference type="KEGG" id="bbae:FRD01_06645"/>
<feature type="compositionally biased region" description="Low complexity" evidence="5">
    <location>
        <begin position="493"/>
        <end position="504"/>
    </location>
</feature>
<dbReference type="InterPro" id="IPR000719">
    <property type="entry name" value="Prot_kinase_dom"/>
</dbReference>
<dbReference type="AlphaFoldDB" id="A0A5B8XMP0"/>
<organism evidence="8 9">
    <name type="scientific">Microvenator marinus</name>
    <dbReference type="NCBI Taxonomy" id="2600177"/>
    <lineage>
        <taxon>Bacteria</taxon>
        <taxon>Deltaproteobacteria</taxon>
        <taxon>Bradymonadales</taxon>
        <taxon>Microvenatoraceae</taxon>
        <taxon>Microvenator</taxon>
    </lineage>
</organism>
<dbReference type="InterPro" id="IPR008271">
    <property type="entry name" value="Ser/Thr_kinase_AS"/>
</dbReference>
<dbReference type="PROSITE" id="PS50011">
    <property type="entry name" value="PROTEIN_KINASE_DOM"/>
    <property type="match status" value="1"/>
</dbReference>
<dbReference type="InterPro" id="IPR013229">
    <property type="entry name" value="PEGA"/>
</dbReference>
<feature type="region of interest" description="Disordered" evidence="5">
    <location>
        <begin position="488"/>
        <end position="548"/>
    </location>
</feature>
<dbReference type="Gene3D" id="1.10.510.10">
    <property type="entry name" value="Transferase(Phosphotransferase) domain 1"/>
    <property type="match status" value="1"/>
</dbReference>
<evidence type="ECO:0000259" key="7">
    <source>
        <dbReference type="PROSITE" id="PS50011"/>
    </source>
</evidence>
<dbReference type="InterPro" id="IPR011009">
    <property type="entry name" value="Kinase-like_dom_sf"/>
</dbReference>
<reference evidence="8 9" key="1">
    <citation type="submission" date="2019-08" db="EMBL/GenBank/DDBJ databases">
        <authorList>
            <person name="Liang Q."/>
        </authorList>
    </citation>
    <scope>NUCLEOTIDE SEQUENCE [LARGE SCALE GENOMIC DNA]</scope>
    <source>
        <strain evidence="8 9">V1718</strain>
    </source>
</reference>
<keyword evidence="9" id="KW-1185">Reference proteome</keyword>
<dbReference type="PANTHER" id="PTHR43289:SF6">
    <property type="entry name" value="SERINE_THREONINE-PROTEIN KINASE NEKL-3"/>
    <property type="match status" value="1"/>
</dbReference>
<evidence type="ECO:0000256" key="6">
    <source>
        <dbReference type="SAM" id="Phobius"/>
    </source>
</evidence>
<keyword evidence="6" id="KW-1133">Transmembrane helix</keyword>
<keyword evidence="1" id="KW-0808">Transferase</keyword>
<dbReference type="GO" id="GO:0005524">
    <property type="term" value="F:ATP binding"/>
    <property type="evidence" value="ECO:0007669"/>
    <property type="project" value="UniProtKB-KW"/>
</dbReference>
<protein>
    <submittedName>
        <fullName evidence="8">Protein kinase</fullName>
    </submittedName>
</protein>
<keyword evidence="6" id="KW-0472">Membrane</keyword>
<proteinExistence type="predicted"/>
<dbReference type="PANTHER" id="PTHR43289">
    <property type="entry name" value="MITOGEN-ACTIVATED PROTEIN KINASE KINASE KINASE 20-RELATED"/>
    <property type="match status" value="1"/>
</dbReference>
<accession>A0A5B8XMP0</accession>
<keyword evidence="4" id="KW-0067">ATP-binding</keyword>
<name>A0A5B8XMP0_9DELT</name>
<gene>
    <name evidence="8" type="ORF">FRD01_06645</name>
</gene>
<dbReference type="CDD" id="cd14014">
    <property type="entry name" value="STKc_PknB_like"/>
    <property type="match status" value="1"/>
</dbReference>
<evidence type="ECO:0000256" key="2">
    <source>
        <dbReference type="ARBA" id="ARBA00022741"/>
    </source>
</evidence>